<dbReference type="AlphaFoldDB" id="A0A8J2ZF71"/>
<comment type="caution">
    <text evidence="2">The sequence shown here is derived from an EMBL/GenBank/DDBJ whole genome shotgun (WGS) entry which is preliminary data.</text>
</comment>
<sequence length="158" mass="17188">MSGGGDRPRPGIGALFARGAGGGLPPPEPIDFPRLVLPGTPNAFLAAPETHPGPKHRALPPLDLPPERVWRALRGLAADFPRTWRRAEWPELRQAEWVARTALLNFPDLVTAQVEALPDGRSAVWLYSRSLFGRSDLGANRRRGEAWLAALDAALAPR</sequence>
<organism evidence="2 3">
    <name type="scientific">Caldovatus sediminis</name>
    <dbReference type="NCBI Taxonomy" id="2041189"/>
    <lineage>
        <taxon>Bacteria</taxon>
        <taxon>Pseudomonadati</taxon>
        <taxon>Pseudomonadota</taxon>
        <taxon>Alphaproteobacteria</taxon>
        <taxon>Acetobacterales</taxon>
        <taxon>Roseomonadaceae</taxon>
        <taxon>Caldovatus</taxon>
    </lineage>
</organism>
<evidence type="ECO:0000313" key="3">
    <source>
        <dbReference type="Proteomes" id="UP000597507"/>
    </source>
</evidence>
<evidence type="ECO:0000313" key="2">
    <source>
        <dbReference type="EMBL" id="GGG47362.1"/>
    </source>
</evidence>
<accession>A0A8J2ZF71</accession>
<dbReference type="InterPro" id="IPR010865">
    <property type="entry name" value="DUF1499"/>
</dbReference>
<dbReference type="Pfam" id="PF07386">
    <property type="entry name" value="DUF1499"/>
    <property type="match status" value="1"/>
</dbReference>
<proteinExistence type="predicted"/>
<protein>
    <recommendedName>
        <fullName evidence="4">DUF1499 domain-containing protein</fullName>
    </recommendedName>
</protein>
<dbReference type="Proteomes" id="UP000597507">
    <property type="component" value="Unassembled WGS sequence"/>
</dbReference>
<dbReference type="RefSeq" id="WP_188903195.1">
    <property type="nucleotide sequence ID" value="NZ_BMKS01000016.1"/>
</dbReference>
<reference evidence="2 3" key="1">
    <citation type="journal article" date="2014" name="Int. J. Syst. Evol. Microbiol.">
        <title>Complete genome sequence of Corynebacterium casei LMG S-19264T (=DSM 44701T), isolated from a smear-ripened cheese.</title>
        <authorList>
            <consortium name="US DOE Joint Genome Institute (JGI-PGF)"/>
            <person name="Walter F."/>
            <person name="Albersmeier A."/>
            <person name="Kalinowski J."/>
            <person name="Ruckert C."/>
        </authorList>
    </citation>
    <scope>NUCLEOTIDE SEQUENCE [LARGE SCALE GENOMIC DNA]</scope>
    <source>
        <strain evidence="2 3">CGMCC 1.16330</strain>
    </source>
</reference>
<feature type="region of interest" description="Disordered" evidence="1">
    <location>
        <begin position="1"/>
        <end position="32"/>
    </location>
</feature>
<evidence type="ECO:0000256" key="1">
    <source>
        <dbReference type="SAM" id="MobiDB-lite"/>
    </source>
</evidence>
<name>A0A8J2ZF71_9PROT</name>
<evidence type="ECO:0008006" key="4">
    <source>
        <dbReference type="Google" id="ProtNLM"/>
    </source>
</evidence>
<gene>
    <name evidence="2" type="ORF">GCM10010964_38430</name>
</gene>
<keyword evidence="3" id="KW-1185">Reference proteome</keyword>
<dbReference type="EMBL" id="BMKS01000016">
    <property type="protein sequence ID" value="GGG47362.1"/>
    <property type="molecule type" value="Genomic_DNA"/>
</dbReference>